<evidence type="ECO:0000256" key="13">
    <source>
        <dbReference type="PIRSR" id="PIRSR600823-3"/>
    </source>
</evidence>
<dbReference type="PROSITE" id="PS50873">
    <property type="entry name" value="PEROXIDASE_4"/>
    <property type="match status" value="1"/>
</dbReference>
<dbReference type="GO" id="GO:0020037">
    <property type="term" value="F:heme binding"/>
    <property type="evidence" value="ECO:0007669"/>
    <property type="project" value="UniProtKB-UniRule"/>
</dbReference>
<protein>
    <recommendedName>
        <fullName evidence="3 16">Peroxidase</fullName>
        <ecNumber evidence="3 16">1.11.1.7</ecNumber>
    </recommendedName>
</protein>
<evidence type="ECO:0000256" key="6">
    <source>
        <dbReference type="ARBA" id="ARBA00022723"/>
    </source>
</evidence>
<dbReference type="GO" id="GO:0140825">
    <property type="term" value="F:lactoperoxidase activity"/>
    <property type="evidence" value="ECO:0007669"/>
    <property type="project" value="UniProtKB-EC"/>
</dbReference>
<keyword evidence="7" id="KW-0732">Signal</keyword>
<keyword evidence="13 16" id="KW-0106">Calcium</keyword>
<gene>
    <name evidence="20" type="ORF">QN277_019147</name>
</gene>
<dbReference type="PRINTS" id="PR00461">
    <property type="entry name" value="PLPEROXIDASE"/>
</dbReference>
<evidence type="ECO:0000256" key="15">
    <source>
        <dbReference type="PIRSR" id="PIRSR600823-5"/>
    </source>
</evidence>
<feature type="site" description="Transition state stabilizer" evidence="14">
    <location>
        <position position="117"/>
    </location>
</feature>
<evidence type="ECO:0000256" key="16">
    <source>
        <dbReference type="RuleBase" id="RU362060"/>
    </source>
</evidence>
<evidence type="ECO:0000313" key="21">
    <source>
        <dbReference type="Proteomes" id="UP001293593"/>
    </source>
</evidence>
<comment type="similarity">
    <text evidence="2">Belongs to the peroxidase family. Ascorbate peroxidase subfamily.</text>
</comment>
<feature type="active site" description="Proton acceptor" evidence="11">
    <location>
        <position position="121"/>
    </location>
</feature>
<dbReference type="InterPro" id="IPR033905">
    <property type="entry name" value="Secretory_peroxidase"/>
</dbReference>
<dbReference type="InterPro" id="IPR000823">
    <property type="entry name" value="Peroxidase_pln"/>
</dbReference>
<feature type="binding site" evidence="13">
    <location>
        <position position="307"/>
    </location>
    <ligand>
        <name>Ca(2+)</name>
        <dbReference type="ChEBI" id="CHEBI:29108"/>
        <label>2</label>
    </ligand>
</feature>
<keyword evidence="18" id="KW-0472">Membrane</keyword>
<dbReference type="InterPro" id="IPR010255">
    <property type="entry name" value="Haem_peroxidase_sf"/>
</dbReference>
<evidence type="ECO:0000313" key="20">
    <source>
        <dbReference type="EMBL" id="KAK4276170.1"/>
    </source>
</evidence>
<feature type="disulfide bond" evidence="15">
    <location>
        <begin position="256"/>
        <end position="288"/>
    </location>
</feature>
<evidence type="ECO:0000256" key="1">
    <source>
        <dbReference type="ARBA" id="ARBA00000189"/>
    </source>
</evidence>
<dbReference type="PANTHER" id="PTHR31517:SF84">
    <property type="entry name" value="PEROXIDASE"/>
    <property type="match status" value="1"/>
</dbReference>
<evidence type="ECO:0000256" key="14">
    <source>
        <dbReference type="PIRSR" id="PIRSR600823-4"/>
    </source>
</evidence>
<proteinExistence type="inferred from homology"/>
<feature type="domain" description="Plant heme peroxidase family profile" evidence="19">
    <location>
        <begin position="80"/>
        <end position="385"/>
    </location>
</feature>
<keyword evidence="18" id="KW-0812">Transmembrane</keyword>
<feature type="binding site" description="axial binding residue" evidence="13">
    <location>
        <position position="249"/>
    </location>
    <ligand>
        <name>heme b</name>
        <dbReference type="ChEBI" id="CHEBI:60344"/>
    </ligand>
    <ligandPart>
        <name>Fe</name>
        <dbReference type="ChEBI" id="CHEBI:18248"/>
    </ligandPart>
</feature>
<keyword evidence="21" id="KW-1185">Reference proteome</keyword>
<dbReference type="GO" id="GO:0046872">
    <property type="term" value="F:metal ion binding"/>
    <property type="evidence" value="ECO:0007669"/>
    <property type="project" value="UniProtKB-UniRule"/>
</dbReference>
<name>A0AAE1KKG4_9FABA</name>
<sequence length="386" mass="42611">MAITCYIIRNLFVLNIIIVPLSAFPIRFPFPFQPFDGIEESFSQSPPPPPQVSYGNEEQPFIQPPPPPPSQVDPPKDRLKLQEGFHSRSCPNAEQIVANQVALIVKTNPGAIAAFIRLQFHDCFVGGCDASILLDQVPTGDNVEKSSRSNGELLKGADLIDDIKEKLEQECPGIVSCADTLAFAAAESMVLGGLPRQPKLGGRRDGLVSLASNAEHYLPSPAWSMDRMLRLFKTKRFNEEDLVVLLGAHSVGSAHCAFFSNRLYNYYKSGKPDPTLTQDVIDELRQKCKAPGTQEVRENPPVNFDETPTILDNLFFKNLVERKKALLASDQLLIVDNRTSPIVEKMAKDPNLFSSKFAQAMTRLASLGVLTGNEGEIRTTCRSTNQ</sequence>
<dbReference type="InterPro" id="IPR002016">
    <property type="entry name" value="Haem_peroxidase"/>
</dbReference>
<evidence type="ECO:0000256" key="12">
    <source>
        <dbReference type="PIRSR" id="PIRSR600823-2"/>
    </source>
</evidence>
<evidence type="ECO:0000256" key="10">
    <source>
        <dbReference type="ARBA" id="ARBA00023157"/>
    </source>
</evidence>
<dbReference type="AlphaFoldDB" id="A0AAE1KKG4"/>
<dbReference type="Pfam" id="PF00141">
    <property type="entry name" value="peroxidase"/>
    <property type="match status" value="1"/>
</dbReference>
<keyword evidence="10 15" id="KW-1015">Disulfide bond</keyword>
<dbReference type="GO" id="GO:0006979">
    <property type="term" value="P:response to oxidative stress"/>
    <property type="evidence" value="ECO:0007669"/>
    <property type="project" value="UniProtKB-UniRule"/>
</dbReference>
<dbReference type="GO" id="GO:0042744">
    <property type="term" value="P:hydrogen peroxide catabolic process"/>
    <property type="evidence" value="ECO:0007669"/>
    <property type="project" value="UniProtKB-KW"/>
</dbReference>
<feature type="binding site" evidence="12">
    <location>
        <position position="219"/>
    </location>
    <ligand>
        <name>substrate</name>
    </ligand>
</feature>
<feature type="binding site" evidence="13">
    <location>
        <position position="122"/>
    </location>
    <ligand>
        <name>Ca(2+)</name>
        <dbReference type="ChEBI" id="CHEBI:29108"/>
        <label>1</label>
    </ligand>
</feature>
<reference evidence="20" key="1">
    <citation type="submission" date="2023-10" db="EMBL/GenBank/DDBJ databases">
        <title>Chromosome-level genome of the transformable northern wattle, Acacia crassicarpa.</title>
        <authorList>
            <person name="Massaro I."/>
            <person name="Sinha N.R."/>
            <person name="Poethig S."/>
            <person name="Leichty A.R."/>
        </authorList>
    </citation>
    <scope>NUCLEOTIDE SEQUENCE</scope>
    <source>
        <strain evidence="20">Acra3RX</strain>
        <tissue evidence="20">Leaf</tissue>
    </source>
</reference>
<comment type="subcellular location">
    <subcellularLocation>
        <location evidence="16">Secreted</location>
    </subcellularLocation>
</comment>
<dbReference type="Gene3D" id="1.10.520.10">
    <property type="match status" value="1"/>
</dbReference>
<feature type="disulfide bond" evidence="15">
    <location>
        <begin position="123"/>
        <end position="128"/>
    </location>
</feature>
<keyword evidence="16" id="KW-0376">Hydrogen peroxide</keyword>
<dbReference type="GO" id="GO:0005576">
    <property type="term" value="C:extracellular region"/>
    <property type="evidence" value="ECO:0007669"/>
    <property type="project" value="UniProtKB-SubCell"/>
</dbReference>
<feature type="compositionally biased region" description="Pro residues" evidence="17">
    <location>
        <begin position="62"/>
        <end position="72"/>
    </location>
</feature>
<comment type="function">
    <text evidence="16">Removal of H(2)O(2), oxidation of toxic reductants, biosynthesis and degradation of lignin, suberization, auxin catabolism, response to environmental stresses such as wounding, pathogen attack and oxidative stress.</text>
</comment>
<evidence type="ECO:0000256" key="18">
    <source>
        <dbReference type="SAM" id="Phobius"/>
    </source>
</evidence>
<feature type="disulfide bond" evidence="15">
    <location>
        <begin position="90"/>
        <end position="171"/>
    </location>
</feature>
<dbReference type="PANTHER" id="PTHR31517">
    <property type="match status" value="1"/>
</dbReference>
<feature type="binding site" evidence="13">
    <location>
        <position position="125"/>
    </location>
    <ligand>
        <name>Ca(2+)</name>
        <dbReference type="ChEBI" id="CHEBI:29108"/>
        <label>1</label>
    </ligand>
</feature>
<dbReference type="Gene3D" id="1.10.420.10">
    <property type="entry name" value="Peroxidase, domain 2"/>
    <property type="match status" value="1"/>
</dbReference>
<dbReference type="SUPFAM" id="SSF48113">
    <property type="entry name" value="Heme-dependent peroxidases"/>
    <property type="match status" value="1"/>
</dbReference>
<dbReference type="FunFam" id="1.10.420.10:FF:000007">
    <property type="entry name" value="Peroxidase"/>
    <property type="match status" value="1"/>
</dbReference>
<evidence type="ECO:0000256" key="7">
    <source>
        <dbReference type="ARBA" id="ARBA00022729"/>
    </source>
</evidence>
<comment type="catalytic activity">
    <reaction evidence="1 16">
        <text>2 a phenolic donor + H2O2 = 2 a phenolic radical donor + 2 H2O</text>
        <dbReference type="Rhea" id="RHEA:56136"/>
        <dbReference type="ChEBI" id="CHEBI:15377"/>
        <dbReference type="ChEBI" id="CHEBI:16240"/>
        <dbReference type="ChEBI" id="CHEBI:139520"/>
        <dbReference type="ChEBI" id="CHEBI:139521"/>
        <dbReference type="EC" id="1.11.1.7"/>
    </reaction>
</comment>
<dbReference type="EMBL" id="JAWXYG010000004">
    <property type="protein sequence ID" value="KAK4276170.1"/>
    <property type="molecule type" value="Genomic_DNA"/>
</dbReference>
<evidence type="ECO:0000256" key="11">
    <source>
        <dbReference type="PIRSR" id="PIRSR600823-1"/>
    </source>
</evidence>
<dbReference type="FunFam" id="1.10.520.10:FF:000023">
    <property type="entry name" value="Peroxidase"/>
    <property type="match status" value="1"/>
</dbReference>
<dbReference type="EC" id="1.11.1.7" evidence="3 16"/>
<dbReference type="CDD" id="cd00693">
    <property type="entry name" value="secretory_peroxidase"/>
    <property type="match status" value="1"/>
</dbReference>
<feature type="region of interest" description="Disordered" evidence="17">
    <location>
        <begin position="39"/>
        <end position="77"/>
    </location>
</feature>
<feature type="binding site" evidence="13">
    <location>
        <position position="305"/>
    </location>
    <ligand>
        <name>Ca(2+)</name>
        <dbReference type="ChEBI" id="CHEBI:29108"/>
        <label>2</label>
    </ligand>
</feature>
<keyword evidence="4 16" id="KW-0575">Peroxidase</keyword>
<feature type="transmembrane region" description="Helical" evidence="18">
    <location>
        <begin position="12"/>
        <end position="30"/>
    </location>
</feature>
<evidence type="ECO:0000256" key="2">
    <source>
        <dbReference type="ARBA" id="ARBA00006873"/>
    </source>
</evidence>
<comment type="cofactor">
    <cofactor evidence="13 16">
        <name>heme b</name>
        <dbReference type="ChEBI" id="CHEBI:60344"/>
    </cofactor>
    <text evidence="13 16">Binds 1 heme b (iron(II)-protoporphyrin IX) group per subunit.</text>
</comment>
<comment type="similarity">
    <text evidence="16">Belongs to the peroxidase family. Classical plant (class III) peroxidase subfamily.</text>
</comment>
<keyword evidence="18" id="KW-1133">Transmembrane helix</keyword>
<feature type="binding site" evidence="13">
    <location>
        <position position="129"/>
    </location>
    <ligand>
        <name>Ca(2+)</name>
        <dbReference type="ChEBI" id="CHEBI:29108"/>
        <label>1</label>
    </ligand>
</feature>
<feature type="binding site" evidence="13">
    <location>
        <position position="312"/>
    </location>
    <ligand>
        <name>Ca(2+)</name>
        <dbReference type="ChEBI" id="CHEBI:29108"/>
        <label>2</label>
    </ligand>
</feature>
<evidence type="ECO:0000256" key="4">
    <source>
        <dbReference type="ARBA" id="ARBA00022559"/>
    </source>
</evidence>
<dbReference type="InterPro" id="IPR019793">
    <property type="entry name" value="Peroxidases_heam-ligand_BS"/>
</dbReference>
<keyword evidence="16" id="KW-0964">Secreted</keyword>
<feature type="binding site" evidence="13">
    <location>
        <position position="127"/>
    </location>
    <ligand>
        <name>Ca(2+)</name>
        <dbReference type="ChEBI" id="CHEBI:29108"/>
        <label>1</label>
    </ligand>
</feature>
<keyword evidence="5 16" id="KW-0349">Heme</keyword>
<evidence type="ECO:0000256" key="9">
    <source>
        <dbReference type="ARBA" id="ARBA00023004"/>
    </source>
</evidence>
<feature type="binding site" evidence="13">
    <location>
        <position position="131"/>
    </location>
    <ligand>
        <name>Ca(2+)</name>
        <dbReference type="ChEBI" id="CHEBI:29108"/>
        <label>1</label>
    </ligand>
</feature>
<evidence type="ECO:0000256" key="17">
    <source>
        <dbReference type="SAM" id="MobiDB-lite"/>
    </source>
</evidence>
<dbReference type="PRINTS" id="PR00458">
    <property type="entry name" value="PEROXIDASE"/>
</dbReference>
<feature type="disulfide bond" evidence="15">
    <location>
        <begin position="177"/>
        <end position="381"/>
    </location>
</feature>
<dbReference type="Proteomes" id="UP001293593">
    <property type="component" value="Unassembled WGS sequence"/>
</dbReference>
<dbReference type="PROSITE" id="PS00435">
    <property type="entry name" value="PEROXIDASE_1"/>
    <property type="match status" value="1"/>
</dbReference>
<comment type="caution">
    <text evidence="20">The sequence shown here is derived from an EMBL/GenBank/DDBJ whole genome shotgun (WGS) entry which is preliminary data.</text>
</comment>
<evidence type="ECO:0000259" key="19">
    <source>
        <dbReference type="PROSITE" id="PS50873"/>
    </source>
</evidence>
<comment type="cofactor">
    <cofactor evidence="13 16">
        <name>Ca(2+)</name>
        <dbReference type="ChEBI" id="CHEBI:29108"/>
    </cofactor>
    <text evidence="13 16">Binds 2 calcium ions per subunit.</text>
</comment>
<evidence type="ECO:0000256" key="3">
    <source>
        <dbReference type="ARBA" id="ARBA00012313"/>
    </source>
</evidence>
<accession>A0AAE1KKG4</accession>
<evidence type="ECO:0000256" key="8">
    <source>
        <dbReference type="ARBA" id="ARBA00023002"/>
    </source>
</evidence>
<organism evidence="20 21">
    <name type="scientific">Acacia crassicarpa</name>
    <name type="common">northern wattle</name>
    <dbReference type="NCBI Taxonomy" id="499986"/>
    <lineage>
        <taxon>Eukaryota</taxon>
        <taxon>Viridiplantae</taxon>
        <taxon>Streptophyta</taxon>
        <taxon>Embryophyta</taxon>
        <taxon>Tracheophyta</taxon>
        <taxon>Spermatophyta</taxon>
        <taxon>Magnoliopsida</taxon>
        <taxon>eudicotyledons</taxon>
        <taxon>Gunneridae</taxon>
        <taxon>Pentapetalae</taxon>
        <taxon>rosids</taxon>
        <taxon>fabids</taxon>
        <taxon>Fabales</taxon>
        <taxon>Fabaceae</taxon>
        <taxon>Caesalpinioideae</taxon>
        <taxon>mimosoid clade</taxon>
        <taxon>Acacieae</taxon>
        <taxon>Acacia</taxon>
    </lineage>
</organism>
<keyword evidence="8 16" id="KW-0560">Oxidoreductase</keyword>
<keyword evidence="9 13" id="KW-0408">Iron</keyword>
<keyword evidence="6 13" id="KW-0479">Metal-binding</keyword>
<feature type="binding site" evidence="13">
    <location>
        <position position="144"/>
    </location>
    <ligand>
        <name>Ca(2+)</name>
        <dbReference type="ChEBI" id="CHEBI:29108"/>
        <label>1</label>
    </ligand>
</feature>
<evidence type="ECO:0000256" key="5">
    <source>
        <dbReference type="ARBA" id="ARBA00022617"/>
    </source>
</evidence>